<dbReference type="EMBL" id="JADOFV010000001">
    <property type="protein sequence ID" value="MBF7126609.1"/>
    <property type="molecule type" value="Genomic_DNA"/>
</dbReference>
<organism evidence="1 2">
    <name type="scientific">Pediococcus pentosaceus</name>
    <dbReference type="NCBI Taxonomy" id="1255"/>
    <lineage>
        <taxon>Bacteria</taxon>
        <taxon>Bacillati</taxon>
        <taxon>Bacillota</taxon>
        <taxon>Bacilli</taxon>
        <taxon>Lactobacillales</taxon>
        <taxon>Lactobacillaceae</taxon>
        <taxon>Pediococcus</taxon>
    </lineage>
</organism>
<sequence length="82" mass="9915">MIDQNTCKFCHVNSELKNGQTFGEPIWEHTEWFDPYKQTKERKKIEARIISPETNKPRFQSSILLKQRFESTSKFKINYFKN</sequence>
<comment type="caution">
    <text evidence="1">The sequence shown here is derived from an EMBL/GenBank/DDBJ whole genome shotgun (WGS) entry which is preliminary data.</text>
</comment>
<gene>
    <name evidence="1" type="ORF">ITQ97_02000</name>
</gene>
<protein>
    <submittedName>
        <fullName evidence="1">Uncharacterized protein</fullName>
    </submittedName>
</protein>
<dbReference type="Proteomes" id="UP000743107">
    <property type="component" value="Unassembled WGS sequence"/>
</dbReference>
<dbReference type="AlphaFoldDB" id="A0AA41BZK8"/>
<reference evidence="1" key="1">
    <citation type="submission" date="2020-11" db="EMBL/GenBank/DDBJ databases">
        <title>Antibiotic susceptibility profiles of Pediococcus pentosaceus from various origins and their implications for the safety assessment of strains with food-technology applications.</title>
        <authorList>
            <person name="Shani N."/>
            <person name="Oberhaensli S."/>
            <person name="Arias E."/>
        </authorList>
    </citation>
    <scope>NUCLEOTIDE SEQUENCE</scope>
    <source>
        <strain evidence="1">FAM 19164</strain>
    </source>
</reference>
<accession>A0AA41BZK8</accession>
<dbReference type="RefSeq" id="WP_159254612.1">
    <property type="nucleotide sequence ID" value="NZ_CP115739.1"/>
</dbReference>
<name>A0AA41BZK8_PEDPE</name>
<proteinExistence type="predicted"/>
<evidence type="ECO:0000313" key="1">
    <source>
        <dbReference type="EMBL" id="MBF7126609.1"/>
    </source>
</evidence>
<evidence type="ECO:0000313" key="2">
    <source>
        <dbReference type="Proteomes" id="UP000743107"/>
    </source>
</evidence>